<dbReference type="AlphaFoldDB" id="A0A814Z5D2"/>
<evidence type="ECO:0000313" key="6">
    <source>
        <dbReference type="Proteomes" id="UP000663852"/>
    </source>
</evidence>
<keyword evidence="1 4" id="KW-0812">Transmembrane</keyword>
<evidence type="ECO:0000256" key="1">
    <source>
        <dbReference type="ARBA" id="ARBA00022692"/>
    </source>
</evidence>
<name>A0A814Z5D2_ADIRI</name>
<feature type="transmembrane region" description="Helical" evidence="4">
    <location>
        <begin position="70"/>
        <end position="96"/>
    </location>
</feature>
<evidence type="ECO:0000256" key="2">
    <source>
        <dbReference type="ARBA" id="ARBA00022989"/>
    </source>
</evidence>
<keyword evidence="2 4" id="KW-1133">Transmembrane helix</keyword>
<dbReference type="GO" id="GO:0016020">
    <property type="term" value="C:membrane"/>
    <property type="evidence" value="ECO:0007669"/>
    <property type="project" value="InterPro"/>
</dbReference>
<reference evidence="5" key="1">
    <citation type="submission" date="2021-02" db="EMBL/GenBank/DDBJ databases">
        <authorList>
            <person name="Nowell W R."/>
        </authorList>
    </citation>
    <scope>NUCLEOTIDE SEQUENCE</scope>
</reference>
<dbReference type="Gene3D" id="1.20.1560.10">
    <property type="entry name" value="ABC transporter type 1, transmembrane domain"/>
    <property type="match status" value="1"/>
</dbReference>
<accession>A0A814Z5D2</accession>
<dbReference type="EMBL" id="CAJNOJ010000172">
    <property type="protein sequence ID" value="CAF1239272.1"/>
    <property type="molecule type" value="Genomic_DNA"/>
</dbReference>
<sequence>MEEKQPLIKISSDLSDENFNTKDNNLTDWKRLFSRQKIHHKYENFNEQTEELSKTTTKNIFHLLKYSDRLTLFCLLIGLILIIIHAFCVLANLILFGQITGIFANQLFSTECYNQHENLQTSFIREKDCPKGIELHSNHFN</sequence>
<dbReference type="GO" id="GO:0005524">
    <property type="term" value="F:ATP binding"/>
    <property type="evidence" value="ECO:0007669"/>
    <property type="project" value="InterPro"/>
</dbReference>
<keyword evidence="3 4" id="KW-0472">Membrane</keyword>
<proteinExistence type="predicted"/>
<gene>
    <name evidence="5" type="ORF">EDS130_LOCUS27369</name>
</gene>
<dbReference type="OrthoDB" id="10032857at2759"/>
<dbReference type="InterPro" id="IPR036640">
    <property type="entry name" value="ABC1_TM_sf"/>
</dbReference>
<evidence type="ECO:0000256" key="3">
    <source>
        <dbReference type="ARBA" id="ARBA00023136"/>
    </source>
</evidence>
<organism evidence="5 6">
    <name type="scientific">Adineta ricciae</name>
    <name type="common">Rotifer</name>
    <dbReference type="NCBI Taxonomy" id="249248"/>
    <lineage>
        <taxon>Eukaryota</taxon>
        <taxon>Metazoa</taxon>
        <taxon>Spiralia</taxon>
        <taxon>Gnathifera</taxon>
        <taxon>Rotifera</taxon>
        <taxon>Eurotatoria</taxon>
        <taxon>Bdelloidea</taxon>
        <taxon>Adinetida</taxon>
        <taxon>Adinetidae</taxon>
        <taxon>Adineta</taxon>
    </lineage>
</organism>
<evidence type="ECO:0000313" key="5">
    <source>
        <dbReference type="EMBL" id="CAF1239272.1"/>
    </source>
</evidence>
<dbReference type="Proteomes" id="UP000663852">
    <property type="component" value="Unassembled WGS sequence"/>
</dbReference>
<evidence type="ECO:0000256" key="4">
    <source>
        <dbReference type="SAM" id="Phobius"/>
    </source>
</evidence>
<protein>
    <submittedName>
        <fullName evidence="5">Uncharacterized protein</fullName>
    </submittedName>
</protein>
<comment type="caution">
    <text evidence="5">The sequence shown here is derived from an EMBL/GenBank/DDBJ whole genome shotgun (WGS) entry which is preliminary data.</text>
</comment>